<accession>A0ACB9E246</accession>
<organism evidence="1 2">
    <name type="scientific">Cichorium intybus</name>
    <name type="common">Chicory</name>
    <dbReference type="NCBI Taxonomy" id="13427"/>
    <lineage>
        <taxon>Eukaryota</taxon>
        <taxon>Viridiplantae</taxon>
        <taxon>Streptophyta</taxon>
        <taxon>Embryophyta</taxon>
        <taxon>Tracheophyta</taxon>
        <taxon>Spermatophyta</taxon>
        <taxon>Magnoliopsida</taxon>
        <taxon>eudicotyledons</taxon>
        <taxon>Gunneridae</taxon>
        <taxon>Pentapetalae</taxon>
        <taxon>asterids</taxon>
        <taxon>campanulids</taxon>
        <taxon>Asterales</taxon>
        <taxon>Asteraceae</taxon>
        <taxon>Cichorioideae</taxon>
        <taxon>Cichorieae</taxon>
        <taxon>Cichoriinae</taxon>
        <taxon>Cichorium</taxon>
    </lineage>
</organism>
<name>A0ACB9E246_CICIN</name>
<evidence type="ECO:0000313" key="1">
    <source>
        <dbReference type="EMBL" id="KAI3752857.1"/>
    </source>
</evidence>
<sequence length="406" mass="46018">MANVSSSDYYHLSSTRSITSDKNKILSEVKTIQKSTSTTNLGLLEIQSLSFPRRPRSSHRVPTTGNKNKFIFFGEGEEGCSRDIMMAKHEDKSHLKEVNIKYGGVDENKRELKGLSVISINNEEVDLNFLARVADGAYEEELASMTERMSRQHLIGFMESLEGEWCGRSERRKVVDAAEFVKALPSGWKIELALRHRAGLPSIYCRSYVSPSGKHFKSCKDAAIHLRNQSLTDVASPFEQREMRQIDNDFHTVPKSADVNLLASGELYDVKVSTLIECSPCGVAFKDMRELEKHLAIFHKETTRRFDFPTGVRVLEKHADMDVDDEHEPQQNGQGSSSLQKTREPQEPICIINEKFKTNCTWCNKEFLCEPVDNETMADASGFMCPQCKDKLCGAFERSLIKSYKH</sequence>
<reference evidence="2" key="1">
    <citation type="journal article" date="2022" name="Mol. Ecol. Resour.">
        <title>The genomes of chicory, endive, great burdock and yacon provide insights into Asteraceae palaeo-polyploidization history and plant inulin production.</title>
        <authorList>
            <person name="Fan W."/>
            <person name="Wang S."/>
            <person name="Wang H."/>
            <person name="Wang A."/>
            <person name="Jiang F."/>
            <person name="Liu H."/>
            <person name="Zhao H."/>
            <person name="Xu D."/>
            <person name="Zhang Y."/>
        </authorList>
    </citation>
    <scope>NUCLEOTIDE SEQUENCE [LARGE SCALE GENOMIC DNA]</scope>
    <source>
        <strain evidence="2">cv. Punajuju</strain>
    </source>
</reference>
<keyword evidence="2" id="KW-1185">Reference proteome</keyword>
<dbReference type="Proteomes" id="UP001055811">
    <property type="component" value="Linkage Group LG04"/>
</dbReference>
<gene>
    <name evidence="1" type="ORF">L2E82_24896</name>
</gene>
<comment type="caution">
    <text evidence="1">The sequence shown here is derived from an EMBL/GenBank/DDBJ whole genome shotgun (WGS) entry which is preliminary data.</text>
</comment>
<evidence type="ECO:0000313" key="2">
    <source>
        <dbReference type="Proteomes" id="UP001055811"/>
    </source>
</evidence>
<proteinExistence type="predicted"/>
<reference evidence="1 2" key="2">
    <citation type="journal article" date="2022" name="Mol. Ecol. Resour.">
        <title>The genomes of chicory, endive, great burdock and yacon provide insights into Asteraceae paleo-polyploidization history and plant inulin production.</title>
        <authorList>
            <person name="Fan W."/>
            <person name="Wang S."/>
            <person name="Wang H."/>
            <person name="Wang A."/>
            <person name="Jiang F."/>
            <person name="Liu H."/>
            <person name="Zhao H."/>
            <person name="Xu D."/>
            <person name="Zhang Y."/>
        </authorList>
    </citation>
    <scope>NUCLEOTIDE SEQUENCE [LARGE SCALE GENOMIC DNA]</scope>
    <source>
        <strain evidence="2">cv. Punajuju</strain>
        <tissue evidence="1">Leaves</tissue>
    </source>
</reference>
<dbReference type="EMBL" id="CM042012">
    <property type="protein sequence ID" value="KAI3752857.1"/>
    <property type="molecule type" value="Genomic_DNA"/>
</dbReference>
<protein>
    <submittedName>
        <fullName evidence="1">Uncharacterized protein</fullName>
    </submittedName>
</protein>